<gene>
    <name evidence="1" type="ORF">MNB_SM-4-689</name>
</gene>
<dbReference type="Gene3D" id="3.30.420.40">
    <property type="match status" value="1"/>
</dbReference>
<proteinExistence type="predicted"/>
<dbReference type="InterPro" id="IPR043129">
    <property type="entry name" value="ATPase_NBD"/>
</dbReference>
<dbReference type="AlphaFoldDB" id="A0A1W1CQR5"/>
<protein>
    <submittedName>
        <fullName evidence="1">Pantothenate kinase type III, CoaX-like</fullName>
        <ecNumber evidence="1">2.7.1.33</ecNumber>
    </submittedName>
</protein>
<dbReference type="EC" id="2.7.1.33" evidence="1"/>
<sequence length="66" mass="7413">MPKNSQDAISYGFLKILYSEVMSHELPVVLTGGNAKELQKIFKNALLNETLIFDGMKQIIKKAKLC</sequence>
<name>A0A1W1CQR5_9ZZZZ</name>
<keyword evidence="1" id="KW-0418">Kinase</keyword>
<accession>A0A1W1CQR5</accession>
<keyword evidence="1" id="KW-0808">Transferase</keyword>
<dbReference type="SUPFAM" id="SSF53067">
    <property type="entry name" value="Actin-like ATPase domain"/>
    <property type="match status" value="1"/>
</dbReference>
<dbReference type="EMBL" id="FPHF01000103">
    <property type="protein sequence ID" value="SFV68027.1"/>
    <property type="molecule type" value="Genomic_DNA"/>
</dbReference>
<evidence type="ECO:0000313" key="1">
    <source>
        <dbReference type="EMBL" id="SFV68027.1"/>
    </source>
</evidence>
<dbReference type="GO" id="GO:0004594">
    <property type="term" value="F:pantothenate kinase activity"/>
    <property type="evidence" value="ECO:0007669"/>
    <property type="project" value="UniProtKB-EC"/>
</dbReference>
<reference evidence="1" key="1">
    <citation type="submission" date="2016-10" db="EMBL/GenBank/DDBJ databases">
        <authorList>
            <person name="de Groot N.N."/>
        </authorList>
    </citation>
    <scope>NUCLEOTIDE SEQUENCE</scope>
</reference>
<organism evidence="1">
    <name type="scientific">hydrothermal vent metagenome</name>
    <dbReference type="NCBI Taxonomy" id="652676"/>
    <lineage>
        <taxon>unclassified sequences</taxon>
        <taxon>metagenomes</taxon>
        <taxon>ecological metagenomes</taxon>
    </lineage>
</organism>